<dbReference type="GO" id="GO:0005737">
    <property type="term" value="C:cytoplasm"/>
    <property type="evidence" value="ECO:0007669"/>
    <property type="project" value="UniProtKB-ARBA"/>
</dbReference>
<evidence type="ECO:0000256" key="1">
    <source>
        <dbReference type="ARBA" id="ARBA00007116"/>
    </source>
</evidence>
<dbReference type="RefSeq" id="WP_139515918.1">
    <property type="nucleotide sequence ID" value="NZ_CP040896.1"/>
</dbReference>
<dbReference type="PANTHER" id="PTHR12899">
    <property type="entry name" value="39S RIBOSOMAL PROTEIN L18, MITOCHONDRIAL"/>
    <property type="match status" value="1"/>
</dbReference>
<evidence type="ECO:0000256" key="6">
    <source>
        <dbReference type="ARBA" id="ARBA00035197"/>
    </source>
</evidence>
<dbReference type="Pfam" id="PF00861">
    <property type="entry name" value="Ribosomal_L18p"/>
    <property type="match status" value="1"/>
</dbReference>
<evidence type="ECO:0000256" key="2">
    <source>
        <dbReference type="ARBA" id="ARBA00022730"/>
    </source>
</evidence>
<dbReference type="HAMAP" id="MF_01337_B">
    <property type="entry name" value="Ribosomal_uL18_B"/>
    <property type="match status" value="1"/>
</dbReference>
<reference evidence="8 9" key="1">
    <citation type="submission" date="2019-06" db="EMBL/GenBank/DDBJ databases">
        <authorList>
            <person name="Srinivasan S."/>
        </authorList>
    </citation>
    <scope>NUCLEOTIDE SEQUENCE [LARGE SCALE GENOMIC DNA]</scope>
    <source>
        <strain evidence="8 9">17J68-5</strain>
    </source>
</reference>
<evidence type="ECO:0000256" key="3">
    <source>
        <dbReference type="ARBA" id="ARBA00022884"/>
    </source>
</evidence>
<protein>
    <recommendedName>
        <fullName evidence="6 7">Large ribosomal subunit protein uL18</fullName>
    </recommendedName>
</protein>
<evidence type="ECO:0000313" key="8">
    <source>
        <dbReference type="EMBL" id="QDA60743.1"/>
    </source>
</evidence>
<dbReference type="GO" id="GO:0005840">
    <property type="term" value="C:ribosome"/>
    <property type="evidence" value="ECO:0007669"/>
    <property type="project" value="UniProtKB-KW"/>
</dbReference>
<dbReference type="GO" id="GO:0006412">
    <property type="term" value="P:translation"/>
    <property type="evidence" value="ECO:0007669"/>
    <property type="project" value="UniProtKB-UniRule"/>
</dbReference>
<evidence type="ECO:0000256" key="4">
    <source>
        <dbReference type="ARBA" id="ARBA00022980"/>
    </source>
</evidence>
<dbReference type="EMBL" id="CP040896">
    <property type="protein sequence ID" value="QDA60743.1"/>
    <property type="molecule type" value="Genomic_DNA"/>
</dbReference>
<accession>A0A5B8A245</accession>
<dbReference type="AlphaFoldDB" id="A0A5B8A245"/>
<dbReference type="NCBIfam" id="TIGR00060">
    <property type="entry name" value="L18_bact"/>
    <property type="match status" value="1"/>
</dbReference>
<dbReference type="GO" id="GO:1990904">
    <property type="term" value="C:ribonucleoprotein complex"/>
    <property type="evidence" value="ECO:0007669"/>
    <property type="project" value="UniProtKB-KW"/>
</dbReference>
<dbReference type="FunFam" id="3.30.420.100:FF:000001">
    <property type="entry name" value="50S ribosomal protein L18"/>
    <property type="match status" value="1"/>
</dbReference>
<dbReference type="Proteomes" id="UP000305398">
    <property type="component" value="Chromosome"/>
</dbReference>
<comment type="similarity">
    <text evidence="1 7">Belongs to the universal ribosomal protein uL18 family.</text>
</comment>
<dbReference type="Gene3D" id="3.30.420.100">
    <property type="match status" value="1"/>
</dbReference>
<proteinExistence type="inferred from homology"/>
<dbReference type="GO" id="GO:0003735">
    <property type="term" value="F:structural constituent of ribosome"/>
    <property type="evidence" value="ECO:0007669"/>
    <property type="project" value="InterPro"/>
</dbReference>
<keyword evidence="2 7" id="KW-0699">rRNA-binding</keyword>
<name>A0A5B8A245_9BACT</name>
<keyword evidence="4 7" id="KW-0689">Ribosomal protein</keyword>
<dbReference type="InterPro" id="IPR005484">
    <property type="entry name" value="Ribosomal_uL18_bac/plant/anim"/>
</dbReference>
<organism evidence="8 9">
    <name type="scientific">Hymenobacter jejuensis</name>
    <dbReference type="NCBI Taxonomy" id="2502781"/>
    <lineage>
        <taxon>Bacteria</taxon>
        <taxon>Pseudomonadati</taxon>
        <taxon>Bacteroidota</taxon>
        <taxon>Cytophagia</taxon>
        <taxon>Cytophagales</taxon>
        <taxon>Hymenobacteraceae</taxon>
        <taxon>Hymenobacter</taxon>
    </lineage>
</organism>
<keyword evidence="5 7" id="KW-0687">Ribonucleoprotein</keyword>
<sequence>MAFDKATRRKRIQRIIRTKVAGTSERPRLSVFRSNTGIYAQIIDDTVGHTLVAASSKHVSVDGGNGVALAAAVGKELASRAQEKGITKVVFDRSGYLYHGRVKSLAEGAREGGLNF</sequence>
<comment type="function">
    <text evidence="7">This is one of the proteins that bind and probably mediate the attachment of the 5S RNA into the large ribosomal subunit, where it forms part of the central protuberance.</text>
</comment>
<comment type="subunit">
    <text evidence="7">Part of the 50S ribosomal subunit; part of the 5S rRNA/L5/L18/L25 subcomplex. Contacts the 5S and 23S rRNAs.</text>
</comment>
<dbReference type="SUPFAM" id="SSF53137">
    <property type="entry name" value="Translational machinery components"/>
    <property type="match status" value="1"/>
</dbReference>
<dbReference type="KEGG" id="hyj:FHG12_11805"/>
<evidence type="ECO:0000256" key="7">
    <source>
        <dbReference type="HAMAP-Rule" id="MF_01337"/>
    </source>
</evidence>
<evidence type="ECO:0000313" key="9">
    <source>
        <dbReference type="Proteomes" id="UP000305398"/>
    </source>
</evidence>
<dbReference type="InterPro" id="IPR004389">
    <property type="entry name" value="Ribosomal_uL18_bac-type"/>
</dbReference>
<dbReference type="GO" id="GO:0008097">
    <property type="term" value="F:5S rRNA binding"/>
    <property type="evidence" value="ECO:0007669"/>
    <property type="project" value="TreeGrafter"/>
</dbReference>
<gene>
    <name evidence="7" type="primary">rplR</name>
    <name evidence="8" type="ORF">FHG12_11805</name>
</gene>
<dbReference type="CDD" id="cd00432">
    <property type="entry name" value="Ribosomal_L18_L5e"/>
    <property type="match status" value="1"/>
</dbReference>
<evidence type="ECO:0000256" key="5">
    <source>
        <dbReference type="ARBA" id="ARBA00023274"/>
    </source>
</evidence>
<keyword evidence="3 7" id="KW-0694">RNA-binding</keyword>
<dbReference type="OrthoDB" id="9810939at2"/>
<dbReference type="PANTHER" id="PTHR12899:SF3">
    <property type="entry name" value="LARGE RIBOSOMAL SUBUNIT PROTEIN UL18M"/>
    <property type="match status" value="1"/>
</dbReference>
<dbReference type="InterPro" id="IPR057268">
    <property type="entry name" value="Ribosomal_L18"/>
</dbReference>
<keyword evidence="9" id="KW-1185">Reference proteome</keyword>